<gene>
    <name evidence="3" type="ORF">GGR03_002672</name>
</gene>
<organism evidence="3 4">
    <name type="scientific">Aurantimonas endophytica</name>
    <dbReference type="NCBI Taxonomy" id="1522175"/>
    <lineage>
        <taxon>Bacteria</taxon>
        <taxon>Pseudomonadati</taxon>
        <taxon>Pseudomonadota</taxon>
        <taxon>Alphaproteobacteria</taxon>
        <taxon>Hyphomicrobiales</taxon>
        <taxon>Aurantimonadaceae</taxon>
        <taxon>Aurantimonas</taxon>
    </lineage>
</organism>
<evidence type="ECO:0000313" key="4">
    <source>
        <dbReference type="Proteomes" id="UP000588647"/>
    </source>
</evidence>
<keyword evidence="2" id="KW-0472">Membrane</keyword>
<dbReference type="Proteomes" id="UP000588647">
    <property type="component" value="Unassembled WGS sequence"/>
</dbReference>
<keyword evidence="2" id="KW-1133">Transmembrane helix</keyword>
<feature type="transmembrane region" description="Helical" evidence="2">
    <location>
        <begin position="50"/>
        <end position="69"/>
    </location>
</feature>
<feature type="transmembrane region" description="Helical" evidence="2">
    <location>
        <begin position="109"/>
        <end position="133"/>
    </location>
</feature>
<dbReference type="RefSeq" id="WP_183208720.1">
    <property type="nucleotide sequence ID" value="NZ_JAAAMM010000003.1"/>
</dbReference>
<feature type="transmembrane region" description="Helical" evidence="2">
    <location>
        <begin position="139"/>
        <end position="160"/>
    </location>
</feature>
<comment type="caution">
    <text evidence="3">The sequence shown here is derived from an EMBL/GenBank/DDBJ whole genome shotgun (WGS) entry which is preliminary data.</text>
</comment>
<keyword evidence="4" id="KW-1185">Reference proteome</keyword>
<reference evidence="3 4" key="1">
    <citation type="submission" date="2020-08" db="EMBL/GenBank/DDBJ databases">
        <title>Genomic Encyclopedia of Type Strains, Phase IV (KMG-IV): sequencing the most valuable type-strain genomes for metagenomic binning, comparative biology and taxonomic classification.</title>
        <authorList>
            <person name="Goeker M."/>
        </authorList>
    </citation>
    <scope>NUCLEOTIDE SEQUENCE [LARGE SCALE GENOMIC DNA]</scope>
    <source>
        <strain evidence="3 4">DSM 103570</strain>
    </source>
</reference>
<evidence type="ECO:0000256" key="2">
    <source>
        <dbReference type="SAM" id="Phobius"/>
    </source>
</evidence>
<feature type="compositionally biased region" description="Basic and acidic residues" evidence="1">
    <location>
        <begin position="1"/>
        <end position="13"/>
    </location>
</feature>
<proteinExistence type="predicted"/>
<dbReference type="AlphaFoldDB" id="A0A7W6HE76"/>
<dbReference type="EMBL" id="JACIEM010000003">
    <property type="protein sequence ID" value="MBB4003591.1"/>
    <property type="molecule type" value="Genomic_DNA"/>
</dbReference>
<evidence type="ECO:0000256" key="1">
    <source>
        <dbReference type="SAM" id="MobiDB-lite"/>
    </source>
</evidence>
<keyword evidence="2" id="KW-0812">Transmembrane</keyword>
<feature type="transmembrane region" description="Helical" evidence="2">
    <location>
        <begin position="75"/>
        <end position="97"/>
    </location>
</feature>
<name>A0A7W6HE76_9HYPH</name>
<protein>
    <submittedName>
        <fullName evidence="3">Putative membrane protein</fullName>
    </submittedName>
</protein>
<evidence type="ECO:0000313" key="3">
    <source>
        <dbReference type="EMBL" id="MBB4003591.1"/>
    </source>
</evidence>
<feature type="region of interest" description="Disordered" evidence="1">
    <location>
        <begin position="1"/>
        <end position="26"/>
    </location>
</feature>
<accession>A0A7W6HE76</accession>
<sequence>MRQERLEQQDSPHPHSLSMTRGWHSRGRRMTAKRLLLKNLRLSVMDNSSAYAFSITITGTYALLATIAAPGPLEIFAGAGGAVCAFMVAELLTLLLLREDPQRSDTVKLLGRMLNLLSVGCAMGAAYLCGLLMDGPLGWLVAGFVASLIFILLEGLELALAEAKEKGA</sequence>